<feature type="domain" description="Thoeris protein ThsB TIR-like" evidence="1">
    <location>
        <begin position="9"/>
        <end position="103"/>
    </location>
</feature>
<evidence type="ECO:0000313" key="3">
    <source>
        <dbReference type="EMBL" id="WFG40181.1"/>
    </source>
</evidence>
<dbReference type="Proteomes" id="UP001321249">
    <property type="component" value="Unassembled WGS sequence"/>
</dbReference>
<evidence type="ECO:0000313" key="4">
    <source>
        <dbReference type="Proteomes" id="UP001219901"/>
    </source>
</evidence>
<evidence type="ECO:0000313" key="2">
    <source>
        <dbReference type="EMBL" id="MDG0867440.1"/>
    </source>
</evidence>
<dbReference type="RefSeq" id="WP_342835945.1">
    <property type="nucleotide sequence ID" value="NZ_CP046146.1"/>
</dbReference>
<reference evidence="4" key="3">
    <citation type="submission" date="2023-06" db="EMBL/GenBank/DDBJ databases">
        <title>Pangenomics reveal diversification of enzyme families and niche specialization in globally abundant SAR202 bacteria.</title>
        <authorList>
            <person name="Saw J.H.W."/>
        </authorList>
    </citation>
    <scope>NUCLEOTIDE SEQUENCE [LARGE SCALE GENOMIC DNA]</scope>
    <source>
        <strain evidence="4">JH1073</strain>
    </source>
</reference>
<dbReference type="SUPFAM" id="SSF52206">
    <property type="entry name" value="Hypothetical protein MTH538"/>
    <property type="match status" value="1"/>
</dbReference>
<reference evidence="4 5" key="1">
    <citation type="submission" date="2019-11" db="EMBL/GenBank/DDBJ databases">
        <authorList>
            <person name="Cho J.-C."/>
        </authorList>
    </citation>
    <scope>NUCLEOTIDE SEQUENCE [LARGE SCALE GENOMIC DNA]</scope>
    <source>
        <strain evidence="3 4">JH1073</strain>
        <strain evidence="2 5">JH702</strain>
    </source>
</reference>
<keyword evidence="4" id="KW-1185">Reference proteome</keyword>
<dbReference type="EMBL" id="CP046147">
    <property type="protein sequence ID" value="WFG40181.1"/>
    <property type="molecule type" value="Genomic_DNA"/>
</dbReference>
<accession>A0AAJ5ZHP6</accession>
<gene>
    <name evidence="2" type="ORF">GKO46_10215</name>
    <name evidence="3" type="ORF">GKO48_11325</name>
</gene>
<evidence type="ECO:0000313" key="5">
    <source>
        <dbReference type="Proteomes" id="UP001321249"/>
    </source>
</evidence>
<sequence>MAKAGVRLFVSFEYDQDLQNARNFVTQARGRGYARPILDNSLNEERRSQDSAWMKKARHLIRGSDIVVIILGPDTHNAPGVAKEIQVAVELNKKIIQIRPQGSTYSGHPNLKSQVLVWRWKNLDPVLQPIPTTRQHR</sequence>
<dbReference type="Pfam" id="PF08937">
    <property type="entry name" value="ThsB_TIR"/>
    <property type="match status" value="1"/>
</dbReference>
<dbReference type="Proteomes" id="UP001219901">
    <property type="component" value="Chromosome"/>
</dbReference>
<dbReference type="AlphaFoldDB" id="A0AAJ5ZHP6"/>
<protein>
    <submittedName>
        <fullName evidence="3">TIR domain-containing protein</fullName>
    </submittedName>
</protein>
<dbReference type="InterPro" id="IPR036490">
    <property type="entry name" value="ThsB_TIR-like_sf"/>
</dbReference>
<dbReference type="Gene3D" id="3.40.50.9200">
    <property type="entry name" value="Hypothetical protein MTH538"/>
    <property type="match status" value="1"/>
</dbReference>
<name>A0AAJ5ZHP6_9CHLR</name>
<evidence type="ECO:0000259" key="1">
    <source>
        <dbReference type="Pfam" id="PF08937"/>
    </source>
</evidence>
<proteinExistence type="predicted"/>
<organism evidence="3 4">
    <name type="scientific">Candidatus Lucifugimonas marina</name>
    <dbReference type="NCBI Taxonomy" id="3038979"/>
    <lineage>
        <taxon>Bacteria</taxon>
        <taxon>Bacillati</taxon>
        <taxon>Chloroflexota</taxon>
        <taxon>Dehalococcoidia</taxon>
        <taxon>SAR202 cluster</taxon>
        <taxon>Candidatus Lucifugimonadales</taxon>
        <taxon>Candidatus Lucifugimonadaceae</taxon>
        <taxon>Candidatus Lucifugimonas</taxon>
    </lineage>
</organism>
<dbReference type="InterPro" id="IPR015032">
    <property type="entry name" value="ThsB__TIR-like_domain"/>
</dbReference>
<reference evidence="3" key="2">
    <citation type="journal article" date="2023" name="Nat. Commun.">
        <title>Cultivation of marine bacteria of the SAR202 clade.</title>
        <authorList>
            <person name="Lim Y."/>
            <person name="Seo J.H."/>
            <person name="Giovannoni S.J."/>
            <person name="Kang I."/>
            <person name="Cho J.C."/>
        </authorList>
    </citation>
    <scope>NUCLEOTIDE SEQUENCE</scope>
    <source>
        <strain evidence="3">JH1073</strain>
    </source>
</reference>
<dbReference type="EMBL" id="WMBE01000003">
    <property type="protein sequence ID" value="MDG0867440.1"/>
    <property type="molecule type" value="Genomic_DNA"/>
</dbReference>